<keyword evidence="1" id="KW-0732">Signal</keyword>
<keyword evidence="3" id="KW-1185">Reference proteome</keyword>
<feature type="signal peptide" evidence="1">
    <location>
        <begin position="1"/>
        <end position="22"/>
    </location>
</feature>
<dbReference type="Proteomes" id="UP000887013">
    <property type="component" value="Unassembled WGS sequence"/>
</dbReference>
<comment type="caution">
    <text evidence="2">The sequence shown here is derived from an EMBL/GenBank/DDBJ whole genome shotgun (WGS) entry which is preliminary data.</text>
</comment>
<protein>
    <recommendedName>
        <fullName evidence="4">Lipoprotein</fullName>
    </recommendedName>
</protein>
<dbReference type="PROSITE" id="PS51257">
    <property type="entry name" value="PROKAR_LIPOPROTEIN"/>
    <property type="match status" value="1"/>
</dbReference>
<proteinExistence type="predicted"/>
<organism evidence="2 3">
    <name type="scientific">Nephila pilipes</name>
    <name type="common">Giant wood spider</name>
    <name type="synonym">Nephila maculata</name>
    <dbReference type="NCBI Taxonomy" id="299642"/>
    <lineage>
        <taxon>Eukaryota</taxon>
        <taxon>Metazoa</taxon>
        <taxon>Ecdysozoa</taxon>
        <taxon>Arthropoda</taxon>
        <taxon>Chelicerata</taxon>
        <taxon>Arachnida</taxon>
        <taxon>Araneae</taxon>
        <taxon>Araneomorphae</taxon>
        <taxon>Entelegynae</taxon>
        <taxon>Araneoidea</taxon>
        <taxon>Nephilidae</taxon>
        <taxon>Nephila</taxon>
    </lineage>
</organism>
<accession>A0A8X6PBQ3</accession>
<name>A0A8X6PBQ3_NEPPI</name>
<dbReference type="AlphaFoldDB" id="A0A8X6PBQ3"/>
<reference evidence="2" key="1">
    <citation type="submission" date="2020-08" db="EMBL/GenBank/DDBJ databases">
        <title>Multicomponent nature underlies the extraordinary mechanical properties of spider dragline silk.</title>
        <authorList>
            <person name="Kono N."/>
            <person name="Nakamura H."/>
            <person name="Mori M."/>
            <person name="Yoshida Y."/>
            <person name="Ohtoshi R."/>
            <person name="Malay A.D."/>
            <person name="Moran D.A.P."/>
            <person name="Tomita M."/>
            <person name="Numata K."/>
            <person name="Arakawa K."/>
        </authorList>
    </citation>
    <scope>NUCLEOTIDE SEQUENCE</scope>
</reference>
<dbReference type="EMBL" id="BMAW01019103">
    <property type="protein sequence ID" value="GFT61673.1"/>
    <property type="molecule type" value="Genomic_DNA"/>
</dbReference>
<evidence type="ECO:0000313" key="2">
    <source>
        <dbReference type="EMBL" id="GFT61673.1"/>
    </source>
</evidence>
<feature type="chain" id="PRO_5036488209" description="Lipoprotein" evidence="1">
    <location>
        <begin position="23"/>
        <end position="38"/>
    </location>
</feature>
<evidence type="ECO:0008006" key="4">
    <source>
        <dbReference type="Google" id="ProtNLM"/>
    </source>
</evidence>
<sequence length="38" mass="4216">MKLSLLLFLTTVWVFLSGCAQADKCRDIGRKDVACISL</sequence>
<evidence type="ECO:0000256" key="1">
    <source>
        <dbReference type="SAM" id="SignalP"/>
    </source>
</evidence>
<gene>
    <name evidence="2" type="ORF">NPIL_261661</name>
</gene>
<evidence type="ECO:0000313" key="3">
    <source>
        <dbReference type="Proteomes" id="UP000887013"/>
    </source>
</evidence>
<feature type="non-terminal residue" evidence="2">
    <location>
        <position position="38"/>
    </location>
</feature>